<dbReference type="NCBIfam" id="TIGR00121">
    <property type="entry name" value="birA_ligase"/>
    <property type="match status" value="1"/>
</dbReference>
<keyword evidence="2" id="KW-0092">Biotin</keyword>
<sequence length="317" mass="33729">MTEGKANENEQVEASATVLDASRARTAALDAGYESVHLFDSVDSTTTRARELLMNGTDADRESLGELSVFSTLYQSDGRGRLARPWTAPPGACLATSIVVRPHASPEPRAHDLPEDSYHWLTLVAGLSVVDIWRHYGAKAHLKWPNDVIANGAKGCGVLAQLVPESGANKGLRSIIVGIGQNTNMTAEQLPVPTATSLRLCTGRTVNSTEVLERLLAVFARRYRAFLRAGGDPEAADPLTGAPSLLDAARASCATLGAEVAMSLPDGSVVRGVAEDMDAQGRILIRREDGTLTPYAVGDIEHLRPANGSYGDFHPAH</sequence>
<evidence type="ECO:0000256" key="2">
    <source>
        <dbReference type="ARBA" id="ARBA00023267"/>
    </source>
</evidence>
<accession>A0A943TE84</accession>
<keyword evidence="1 5" id="KW-0436">Ligase</keyword>
<dbReference type="GO" id="GO:0005737">
    <property type="term" value="C:cytoplasm"/>
    <property type="evidence" value="ECO:0007669"/>
    <property type="project" value="TreeGrafter"/>
</dbReference>
<dbReference type="Proteomes" id="UP000739069">
    <property type="component" value="Unassembled WGS sequence"/>
</dbReference>
<organism evidence="5 6">
    <name type="scientific">Rothia mucilaginosa</name>
    <dbReference type="NCBI Taxonomy" id="43675"/>
    <lineage>
        <taxon>Bacteria</taxon>
        <taxon>Bacillati</taxon>
        <taxon>Actinomycetota</taxon>
        <taxon>Actinomycetes</taxon>
        <taxon>Micrococcales</taxon>
        <taxon>Micrococcaceae</taxon>
        <taxon>Rothia</taxon>
    </lineage>
</organism>
<comment type="caution">
    <text evidence="5">The sequence shown here is derived from an EMBL/GenBank/DDBJ whole genome shotgun (WGS) entry which is preliminary data.</text>
</comment>
<dbReference type="InterPro" id="IPR045864">
    <property type="entry name" value="aa-tRNA-synth_II/BPL/LPL"/>
</dbReference>
<evidence type="ECO:0000256" key="3">
    <source>
        <dbReference type="ARBA" id="ARBA00024227"/>
    </source>
</evidence>
<name>A0A943TE84_9MICC</name>
<dbReference type="InterPro" id="IPR004408">
    <property type="entry name" value="Biotin_CoA_COase_ligase"/>
</dbReference>
<dbReference type="CDD" id="cd16442">
    <property type="entry name" value="BPL"/>
    <property type="match status" value="1"/>
</dbReference>
<dbReference type="GO" id="GO:0004077">
    <property type="term" value="F:biotin--[biotin carboxyl-carrier protein] ligase activity"/>
    <property type="evidence" value="ECO:0007669"/>
    <property type="project" value="UniProtKB-EC"/>
</dbReference>
<dbReference type="Gene3D" id="3.30.930.10">
    <property type="entry name" value="Bira Bifunctional Protein, Domain 2"/>
    <property type="match status" value="1"/>
</dbReference>
<dbReference type="Pfam" id="PF03099">
    <property type="entry name" value="BPL_LplA_LipB"/>
    <property type="match status" value="1"/>
</dbReference>
<evidence type="ECO:0000313" key="6">
    <source>
        <dbReference type="Proteomes" id="UP000739069"/>
    </source>
</evidence>
<dbReference type="RefSeq" id="WP_303953026.1">
    <property type="nucleotide sequence ID" value="NZ_JAGZXI010000008.1"/>
</dbReference>
<gene>
    <name evidence="5" type="ORF">KH265_06250</name>
</gene>
<evidence type="ECO:0000256" key="1">
    <source>
        <dbReference type="ARBA" id="ARBA00022598"/>
    </source>
</evidence>
<dbReference type="InterPro" id="IPR003142">
    <property type="entry name" value="BPL_C"/>
</dbReference>
<proteinExistence type="predicted"/>
<dbReference type="PANTHER" id="PTHR12835">
    <property type="entry name" value="BIOTIN PROTEIN LIGASE"/>
    <property type="match status" value="1"/>
</dbReference>
<evidence type="ECO:0000259" key="4">
    <source>
        <dbReference type="PROSITE" id="PS51733"/>
    </source>
</evidence>
<dbReference type="PROSITE" id="PS51733">
    <property type="entry name" value="BPL_LPL_CATALYTIC"/>
    <property type="match status" value="1"/>
</dbReference>
<dbReference type="Gene3D" id="2.30.30.100">
    <property type="match status" value="1"/>
</dbReference>
<dbReference type="InterPro" id="IPR004143">
    <property type="entry name" value="BPL_LPL_catalytic"/>
</dbReference>
<dbReference type="EMBL" id="JAGZXI010000008">
    <property type="protein sequence ID" value="MBS6635240.1"/>
    <property type="molecule type" value="Genomic_DNA"/>
</dbReference>
<evidence type="ECO:0000313" key="5">
    <source>
        <dbReference type="EMBL" id="MBS6635240.1"/>
    </source>
</evidence>
<dbReference type="EC" id="6.3.4.15" evidence="3"/>
<dbReference type="SUPFAM" id="SSF55681">
    <property type="entry name" value="Class II aaRS and biotin synthetases"/>
    <property type="match status" value="1"/>
</dbReference>
<protein>
    <recommendedName>
        <fullName evidence="3">biotin--[biotin carboxyl-carrier protein] ligase</fullName>
        <ecNumber evidence="3">6.3.4.15</ecNumber>
    </recommendedName>
</protein>
<dbReference type="PANTHER" id="PTHR12835:SF5">
    <property type="entry name" value="BIOTIN--PROTEIN LIGASE"/>
    <property type="match status" value="1"/>
</dbReference>
<dbReference type="AlphaFoldDB" id="A0A943TE84"/>
<reference evidence="5" key="1">
    <citation type="submission" date="2021-02" db="EMBL/GenBank/DDBJ databases">
        <title>Infant gut strain persistence is associated with maternal origin, phylogeny, and functional potential including surface adhesion and iron acquisition.</title>
        <authorList>
            <person name="Lou Y.C."/>
        </authorList>
    </citation>
    <scope>NUCLEOTIDE SEQUENCE</scope>
    <source>
        <strain evidence="5">L1_008_092G1_dasL1_008_092G1_concoct_16</strain>
    </source>
</reference>
<dbReference type="Pfam" id="PF02237">
    <property type="entry name" value="BPL_C"/>
    <property type="match status" value="1"/>
</dbReference>
<feature type="domain" description="BPL/LPL catalytic" evidence="4">
    <location>
        <begin position="37"/>
        <end position="227"/>
    </location>
</feature>